<dbReference type="InterPro" id="IPR017853">
    <property type="entry name" value="GH"/>
</dbReference>
<keyword evidence="2 4" id="KW-0378">Hydrolase</keyword>
<proteinExistence type="inferred from homology"/>
<evidence type="ECO:0000259" key="5">
    <source>
        <dbReference type="PROSITE" id="PS51764"/>
    </source>
</evidence>
<dbReference type="PROSITE" id="PS51764">
    <property type="entry name" value="GH26"/>
    <property type="match status" value="1"/>
</dbReference>
<keyword evidence="3 4" id="KW-0326">Glycosidase</keyword>
<organism evidence="6 7">
    <name type="scientific">Parasediminibacterium paludis</name>
    <dbReference type="NCBI Taxonomy" id="908966"/>
    <lineage>
        <taxon>Bacteria</taxon>
        <taxon>Pseudomonadati</taxon>
        <taxon>Bacteroidota</taxon>
        <taxon>Chitinophagia</taxon>
        <taxon>Chitinophagales</taxon>
        <taxon>Chitinophagaceae</taxon>
        <taxon>Parasediminibacterium</taxon>
    </lineage>
</organism>
<comment type="caution">
    <text evidence="6">The sequence shown here is derived from an EMBL/GenBank/DDBJ whole genome shotgun (WGS) entry which is preliminary data.</text>
</comment>
<dbReference type="PRINTS" id="PR00739">
    <property type="entry name" value="GLHYDRLASE26"/>
</dbReference>
<dbReference type="Proteomes" id="UP001595906">
    <property type="component" value="Unassembled WGS sequence"/>
</dbReference>
<name>A0ABV8Q251_9BACT</name>
<feature type="active site" description="Proton donor" evidence="4">
    <location>
        <position position="204"/>
    </location>
</feature>
<dbReference type="PANTHER" id="PTHR40079">
    <property type="entry name" value="MANNAN ENDO-1,4-BETA-MANNOSIDASE E-RELATED"/>
    <property type="match status" value="1"/>
</dbReference>
<evidence type="ECO:0000256" key="2">
    <source>
        <dbReference type="ARBA" id="ARBA00022801"/>
    </source>
</evidence>
<keyword evidence="7" id="KW-1185">Reference proteome</keyword>
<dbReference type="EMBL" id="JBHSDC010000029">
    <property type="protein sequence ID" value="MFC4233414.1"/>
    <property type="molecule type" value="Genomic_DNA"/>
</dbReference>
<gene>
    <name evidence="6" type="ORF">ACFOW1_16050</name>
</gene>
<evidence type="ECO:0000256" key="3">
    <source>
        <dbReference type="ARBA" id="ARBA00023295"/>
    </source>
</evidence>
<dbReference type="Pfam" id="PF02156">
    <property type="entry name" value="Glyco_hydro_26"/>
    <property type="match status" value="1"/>
</dbReference>
<dbReference type="Gene3D" id="3.20.20.80">
    <property type="entry name" value="Glycosidases"/>
    <property type="match status" value="1"/>
</dbReference>
<sequence length="404" mass="46396">MLPLLCTLLVQILKAQTQQAFVASGKNITTADPKATRATKNLLKNLYLLKERYTIFGHQDCLAYGNGWRYNVNNPSGYVADVYNTCSDIPGVFGWDLGQIEQRLNNASIDYVINQVKLRDLRQWVKWVYDNNGINTFSWHADNPVFGGNAWQEGDKTTVCKILQKGSSWNIKFNGWLNLLADFFLSLKGDDGTLIPVIFRPFHESTLTNCFWWNEYGNGCSHSSYIALWQYTIDYLLNTKGVHNLLYAQSLNHAIYKNICTGSYDIEEDYPGNDYVDILGLDAYQPNLTSANTSITKIFMQDVNDECDYITEFASLNHKVAAITETGAENIPNTRWWTQVFSPLYANKKLAYVMLWRNPDKLTDFTSFYCIYPKHPSKPDFLSFYNGTNSFVFLRKLHAINLYR</sequence>
<dbReference type="InterPro" id="IPR000805">
    <property type="entry name" value="Glyco_hydro_26"/>
</dbReference>
<dbReference type="SUPFAM" id="SSF51445">
    <property type="entry name" value="(Trans)glycosidases"/>
    <property type="match status" value="1"/>
</dbReference>
<feature type="domain" description="GH26" evidence="5">
    <location>
        <begin position="37"/>
        <end position="394"/>
    </location>
</feature>
<dbReference type="PANTHER" id="PTHR40079:SF4">
    <property type="entry name" value="GH26 DOMAIN-CONTAINING PROTEIN-RELATED"/>
    <property type="match status" value="1"/>
</dbReference>
<evidence type="ECO:0000313" key="6">
    <source>
        <dbReference type="EMBL" id="MFC4233414.1"/>
    </source>
</evidence>
<evidence type="ECO:0000256" key="4">
    <source>
        <dbReference type="PROSITE-ProRule" id="PRU01100"/>
    </source>
</evidence>
<feature type="active site" description="Nucleophile" evidence="4">
    <location>
        <position position="325"/>
    </location>
</feature>
<dbReference type="InterPro" id="IPR022790">
    <property type="entry name" value="GH26_dom"/>
</dbReference>
<evidence type="ECO:0000313" key="7">
    <source>
        <dbReference type="Proteomes" id="UP001595906"/>
    </source>
</evidence>
<reference evidence="7" key="1">
    <citation type="journal article" date="2019" name="Int. J. Syst. Evol. Microbiol.">
        <title>The Global Catalogue of Microorganisms (GCM) 10K type strain sequencing project: providing services to taxonomists for standard genome sequencing and annotation.</title>
        <authorList>
            <consortium name="The Broad Institute Genomics Platform"/>
            <consortium name="The Broad Institute Genome Sequencing Center for Infectious Disease"/>
            <person name="Wu L."/>
            <person name="Ma J."/>
        </authorList>
    </citation>
    <scope>NUCLEOTIDE SEQUENCE [LARGE SCALE GENOMIC DNA]</scope>
    <source>
        <strain evidence="7">CECT 8010</strain>
    </source>
</reference>
<protein>
    <submittedName>
        <fullName evidence="6">Glycoside hydrolase family 26 protein</fullName>
    </submittedName>
</protein>
<evidence type="ECO:0000256" key="1">
    <source>
        <dbReference type="ARBA" id="ARBA00007754"/>
    </source>
</evidence>
<dbReference type="RefSeq" id="WP_379015681.1">
    <property type="nucleotide sequence ID" value="NZ_JBHSDC010000029.1"/>
</dbReference>
<comment type="similarity">
    <text evidence="1 4">Belongs to the glycosyl hydrolase 26 family.</text>
</comment>
<dbReference type="GO" id="GO:0016787">
    <property type="term" value="F:hydrolase activity"/>
    <property type="evidence" value="ECO:0007669"/>
    <property type="project" value="UniProtKB-KW"/>
</dbReference>
<accession>A0ABV8Q251</accession>